<sequence>VRPLILITNGTNETAITDNPTIMNPTRMSAAKALKTAANIKPPMLPPAPTNPVTIPEAAGSI</sequence>
<organism evidence="1 2">
    <name type="scientific">Scutellospora calospora</name>
    <dbReference type="NCBI Taxonomy" id="85575"/>
    <lineage>
        <taxon>Eukaryota</taxon>
        <taxon>Fungi</taxon>
        <taxon>Fungi incertae sedis</taxon>
        <taxon>Mucoromycota</taxon>
        <taxon>Glomeromycotina</taxon>
        <taxon>Glomeromycetes</taxon>
        <taxon>Diversisporales</taxon>
        <taxon>Gigasporaceae</taxon>
        <taxon>Scutellospora</taxon>
    </lineage>
</organism>
<name>A0ACA9NDT1_9GLOM</name>
<gene>
    <name evidence="1" type="ORF">SCALOS_LOCUS8158</name>
</gene>
<keyword evidence="2" id="KW-1185">Reference proteome</keyword>
<proteinExistence type="predicted"/>
<comment type="caution">
    <text evidence="1">The sequence shown here is derived from an EMBL/GenBank/DDBJ whole genome shotgun (WGS) entry which is preliminary data.</text>
</comment>
<evidence type="ECO:0000313" key="2">
    <source>
        <dbReference type="Proteomes" id="UP000789860"/>
    </source>
</evidence>
<evidence type="ECO:0000313" key="1">
    <source>
        <dbReference type="EMBL" id="CAG8636469.1"/>
    </source>
</evidence>
<accession>A0ACA9NDT1</accession>
<protein>
    <submittedName>
        <fullName evidence="1">2975_t:CDS:1</fullName>
    </submittedName>
</protein>
<feature type="non-terminal residue" evidence="1">
    <location>
        <position position="1"/>
    </location>
</feature>
<dbReference type="EMBL" id="CAJVPM010020742">
    <property type="protein sequence ID" value="CAG8636469.1"/>
    <property type="molecule type" value="Genomic_DNA"/>
</dbReference>
<dbReference type="Proteomes" id="UP000789860">
    <property type="component" value="Unassembled WGS sequence"/>
</dbReference>
<reference evidence="1" key="1">
    <citation type="submission" date="2021-06" db="EMBL/GenBank/DDBJ databases">
        <authorList>
            <person name="Kallberg Y."/>
            <person name="Tangrot J."/>
            <person name="Rosling A."/>
        </authorList>
    </citation>
    <scope>NUCLEOTIDE SEQUENCE</scope>
    <source>
        <strain evidence="1">AU212A</strain>
    </source>
</reference>